<dbReference type="Pfam" id="PF00356">
    <property type="entry name" value="LacI"/>
    <property type="match status" value="1"/>
</dbReference>
<keyword evidence="3" id="KW-0804">Transcription</keyword>
<organism evidence="5 6">
    <name type="scientific">Allokutzneria albata</name>
    <name type="common">Kibdelosporangium albatum</name>
    <dbReference type="NCBI Taxonomy" id="211114"/>
    <lineage>
        <taxon>Bacteria</taxon>
        <taxon>Bacillati</taxon>
        <taxon>Actinomycetota</taxon>
        <taxon>Actinomycetes</taxon>
        <taxon>Pseudonocardiales</taxon>
        <taxon>Pseudonocardiaceae</taxon>
        <taxon>Allokutzneria</taxon>
    </lineage>
</organism>
<dbReference type="Proteomes" id="UP000183376">
    <property type="component" value="Chromosome I"/>
</dbReference>
<dbReference type="GO" id="GO:0003700">
    <property type="term" value="F:DNA-binding transcription factor activity"/>
    <property type="evidence" value="ECO:0007669"/>
    <property type="project" value="TreeGrafter"/>
</dbReference>
<dbReference type="PANTHER" id="PTHR30146:SF109">
    <property type="entry name" value="HTH-TYPE TRANSCRIPTIONAL REGULATOR GALS"/>
    <property type="match status" value="1"/>
</dbReference>
<dbReference type="SMART" id="SM00354">
    <property type="entry name" value="HTH_LACI"/>
    <property type="match status" value="1"/>
</dbReference>
<evidence type="ECO:0000256" key="1">
    <source>
        <dbReference type="ARBA" id="ARBA00023015"/>
    </source>
</evidence>
<name>A0A1G9VN78_ALLAB</name>
<dbReference type="STRING" id="211114.SAMN04489726_3138"/>
<accession>A0A1G9VN78</accession>
<dbReference type="RefSeq" id="WP_197684033.1">
    <property type="nucleotide sequence ID" value="NZ_JOEF01000007.1"/>
</dbReference>
<gene>
    <name evidence="5" type="ORF">SAMN04489726_3138</name>
</gene>
<protein>
    <submittedName>
        <fullName evidence="5">Transcriptional regulator, LacI family</fullName>
    </submittedName>
</protein>
<dbReference type="SUPFAM" id="SSF53822">
    <property type="entry name" value="Periplasmic binding protein-like I"/>
    <property type="match status" value="1"/>
</dbReference>
<evidence type="ECO:0000313" key="5">
    <source>
        <dbReference type="EMBL" id="SDM73692.1"/>
    </source>
</evidence>
<reference evidence="5 6" key="1">
    <citation type="submission" date="2016-10" db="EMBL/GenBank/DDBJ databases">
        <authorList>
            <person name="de Groot N.N."/>
        </authorList>
    </citation>
    <scope>NUCLEOTIDE SEQUENCE [LARGE SCALE GENOMIC DNA]</scope>
    <source>
        <strain evidence="5 6">DSM 44149</strain>
    </source>
</reference>
<evidence type="ECO:0000256" key="2">
    <source>
        <dbReference type="ARBA" id="ARBA00023125"/>
    </source>
</evidence>
<dbReference type="CDD" id="cd06267">
    <property type="entry name" value="PBP1_LacI_sugar_binding-like"/>
    <property type="match status" value="1"/>
</dbReference>
<keyword evidence="2" id="KW-0238">DNA-binding</keyword>
<proteinExistence type="predicted"/>
<feature type="domain" description="HTH lacI-type" evidence="4">
    <location>
        <begin position="3"/>
        <end position="58"/>
    </location>
</feature>
<dbReference type="InterPro" id="IPR010982">
    <property type="entry name" value="Lambda_DNA-bd_dom_sf"/>
</dbReference>
<dbReference type="InterPro" id="IPR000843">
    <property type="entry name" value="HTH_LacI"/>
</dbReference>
<dbReference type="InterPro" id="IPR028082">
    <property type="entry name" value="Peripla_BP_I"/>
</dbReference>
<dbReference type="Gene3D" id="1.10.260.40">
    <property type="entry name" value="lambda repressor-like DNA-binding domains"/>
    <property type="match status" value="1"/>
</dbReference>
<dbReference type="CDD" id="cd01392">
    <property type="entry name" value="HTH_LacI"/>
    <property type="match status" value="1"/>
</dbReference>
<dbReference type="AlphaFoldDB" id="A0A1G9VN78"/>
<dbReference type="Pfam" id="PF13377">
    <property type="entry name" value="Peripla_BP_3"/>
    <property type="match status" value="1"/>
</dbReference>
<dbReference type="GO" id="GO:0000976">
    <property type="term" value="F:transcription cis-regulatory region binding"/>
    <property type="evidence" value="ECO:0007669"/>
    <property type="project" value="TreeGrafter"/>
</dbReference>
<sequence>MAVTMADVARRAGTSVAVVSYVLNNGPRPVAEATRARVLAAAAELGYRRNRVAAALRSGSTGLVGLVLPDTVNPYFAALGRQIEQALADAGKLTVIANSGYDSARQSAAVDGFLAARVDGLIIVWTGDSTDPAAETPVVYVHNRPPGSTATVIAGDNRAGVAEAVAHLREHGHERIDFLAGETDDGPVGERVAAWRAAAQGRLLRSAYSRAAAAELMRGLTKWPAALLVATDEQAIGVLSAADAAGVAVPGDLAVVSCDGSPDSEFTVPPLTVVAQPFAEMAQQAVRLLLAEPRDGSPIAVRLTVRRSCGCPHRTTVA</sequence>
<dbReference type="EMBL" id="LT629701">
    <property type="protein sequence ID" value="SDM73692.1"/>
    <property type="molecule type" value="Genomic_DNA"/>
</dbReference>
<dbReference type="InterPro" id="IPR046335">
    <property type="entry name" value="LacI/GalR-like_sensor"/>
</dbReference>
<dbReference type="eggNOG" id="COG1609">
    <property type="taxonomic scope" value="Bacteria"/>
</dbReference>
<dbReference type="Gene3D" id="3.40.50.2300">
    <property type="match status" value="2"/>
</dbReference>
<dbReference type="PROSITE" id="PS50932">
    <property type="entry name" value="HTH_LACI_2"/>
    <property type="match status" value="1"/>
</dbReference>
<dbReference type="SUPFAM" id="SSF47413">
    <property type="entry name" value="lambda repressor-like DNA-binding domains"/>
    <property type="match status" value="1"/>
</dbReference>
<evidence type="ECO:0000256" key="3">
    <source>
        <dbReference type="ARBA" id="ARBA00023163"/>
    </source>
</evidence>
<evidence type="ECO:0000259" key="4">
    <source>
        <dbReference type="PROSITE" id="PS50932"/>
    </source>
</evidence>
<keyword evidence="6" id="KW-1185">Reference proteome</keyword>
<dbReference type="PANTHER" id="PTHR30146">
    <property type="entry name" value="LACI-RELATED TRANSCRIPTIONAL REPRESSOR"/>
    <property type="match status" value="1"/>
</dbReference>
<evidence type="ECO:0000313" key="6">
    <source>
        <dbReference type="Proteomes" id="UP000183376"/>
    </source>
</evidence>
<keyword evidence="1" id="KW-0805">Transcription regulation</keyword>